<organism evidence="6 7">
    <name type="scientific">Kibdelosporangium lantanae</name>
    <dbReference type="NCBI Taxonomy" id="1497396"/>
    <lineage>
        <taxon>Bacteria</taxon>
        <taxon>Bacillati</taxon>
        <taxon>Actinomycetota</taxon>
        <taxon>Actinomycetes</taxon>
        <taxon>Pseudonocardiales</taxon>
        <taxon>Pseudonocardiaceae</taxon>
        <taxon>Kibdelosporangium</taxon>
    </lineage>
</organism>
<evidence type="ECO:0000313" key="6">
    <source>
        <dbReference type="EMBL" id="MFD1047117.1"/>
    </source>
</evidence>
<feature type="domain" description="Tyr recombinase" evidence="5">
    <location>
        <begin position="186"/>
        <end position="328"/>
    </location>
</feature>
<keyword evidence="7" id="KW-1185">Reference proteome</keyword>
<protein>
    <submittedName>
        <fullName evidence="6">Tyrosine-type recombinase/integrase</fullName>
    </submittedName>
</protein>
<dbReference type="InterPro" id="IPR013762">
    <property type="entry name" value="Integrase-like_cat_sf"/>
</dbReference>
<dbReference type="InterPro" id="IPR050808">
    <property type="entry name" value="Phage_Integrase"/>
</dbReference>
<dbReference type="PANTHER" id="PTHR30629">
    <property type="entry name" value="PROPHAGE INTEGRASE"/>
    <property type="match status" value="1"/>
</dbReference>
<evidence type="ECO:0000256" key="4">
    <source>
        <dbReference type="ARBA" id="ARBA00023172"/>
    </source>
</evidence>
<proteinExistence type="inferred from homology"/>
<evidence type="ECO:0000313" key="7">
    <source>
        <dbReference type="Proteomes" id="UP001597045"/>
    </source>
</evidence>
<keyword evidence="4" id="KW-0233">DNA recombination</keyword>
<evidence type="ECO:0000256" key="3">
    <source>
        <dbReference type="ARBA" id="ARBA00023125"/>
    </source>
</evidence>
<evidence type="ECO:0000256" key="2">
    <source>
        <dbReference type="ARBA" id="ARBA00022908"/>
    </source>
</evidence>
<feature type="non-terminal residue" evidence="6">
    <location>
        <position position="328"/>
    </location>
</feature>
<dbReference type="InterPro" id="IPR010998">
    <property type="entry name" value="Integrase_recombinase_N"/>
</dbReference>
<dbReference type="CDD" id="cd00397">
    <property type="entry name" value="DNA_BRE_C"/>
    <property type="match status" value="1"/>
</dbReference>
<comment type="caution">
    <text evidence="6">The sequence shown here is derived from an EMBL/GenBank/DDBJ whole genome shotgun (WGS) entry which is preliminary data.</text>
</comment>
<comment type="similarity">
    <text evidence="1">Belongs to the 'phage' integrase family.</text>
</comment>
<keyword evidence="3" id="KW-0238">DNA-binding</keyword>
<dbReference type="Pfam" id="PF14659">
    <property type="entry name" value="Phage_int_SAM_3"/>
    <property type="match status" value="1"/>
</dbReference>
<dbReference type="PANTHER" id="PTHR30629:SF2">
    <property type="entry name" value="PROPHAGE INTEGRASE INTS-RELATED"/>
    <property type="match status" value="1"/>
</dbReference>
<accession>A0ABW3M8U1</accession>
<dbReference type="PROSITE" id="PS51898">
    <property type="entry name" value="TYR_RECOMBINASE"/>
    <property type="match status" value="1"/>
</dbReference>
<dbReference type="Gene3D" id="1.10.443.10">
    <property type="entry name" value="Intergrase catalytic core"/>
    <property type="match status" value="1"/>
</dbReference>
<evidence type="ECO:0000259" key="5">
    <source>
        <dbReference type="PROSITE" id="PS51898"/>
    </source>
</evidence>
<dbReference type="EMBL" id="JBHTIS010000935">
    <property type="protein sequence ID" value="MFD1047117.1"/>
    <property type="molecule type" value="Genomic_DNA"/>
</dbReference>
<name>A0ABW3M8U1_9PSEU</name>
<dbReference type="SUPFAM" id="SSF56349">
    <property type="entry name" value="DNA breaking-rejoining enzymes"/>
    <property type="match status" value="1"/>
</dbReference>
<dbReference type="InterPro" id="IPR004107">
    <property type="entry name" value="Integrase_SAM-like_N"/>
</dbReference>
<dbReference type="InterPro" id="IPR002104">
    <property type="entry name" value="Integrase_catalytic"/>
</dbReference>
<evidence type="ECO:0000256" key="1">
    <source>
        <dbReference type="ARBA" id="ARBA00008857"/>
    </source>
</evidence>
<dbReference type="Pfam" id="PF00589">
    <property type="entry name" value="Phage_integrase"/>
    <property type="match status" value="1"/>
</dbReference>
<reference evidence="7" key="1">
    <citation type="journal article" date="2019" name="Int. J. Syst. Evol. Microbiol.">
        <title>The Global Catalogue of Microorganisms (GCM) 10K type strain sequencing project: providing services to taxonomists for standard genome sequencing and annotation.</title>
        <authorList>
            <consortium name="The Broad Institute Genomics Platform"/>
            <consortium name="The Broad Institute Genome Sequencing Center for Infectious Disease"/>
            <person name="Wu L."/>
            <person name="Ma J."/>
        </authorList>
    </citation>
    <scope>NUCLEOTIDE SEQUENCE [LARGE SCALE GENOMIC DNA]</scope>
    <source>
        <strain evidence="7">JCM 31486</strain>
    </source>
</reference>
<gene>
    <name evidence="6" type="ORF">ACFQ1S_16945</name>
</gene>
<dbReference type="InterPro" id="IPR011010">
    <property type="entry name" value="DNA_brk_join_enz"/>
</dbReference>
<dbReference type="Proteomes" id="UP001597045">
    <property type="component" value="Unassembled WGS sequence"/>
</dbReference>
<sequence>MARVWIYDRNKSAKYKESVRKAKEVGRNPPGRWMVMFYDQASKQRSEVYATKALAESRQTELSNALAAGSYIDASKSAVTLGIRAEKWLAARHDLRLSTWWKYRGLLDNHVLPRWGETRLSGILGEDISEWVATLVKARESGGAGLGASQTRHAFRVLSMVLEWSVPTCLRANPARGVRLPIRPDAEHVYLTYDQVERLANAAGSLTTKYDRPTAGAAVNRALILLLAYTGIRWGEGAALRVGRVDLENRRIRVASTFYEVNGVQHEGLPKTGKKRSVAIPTSLVPELRAIMAGRGDDDLLFTTKRGLPLRANNWRVREFNAAVQAAK</sequence>
<keyword evidence="2" id="KW-0229">DNA integration</keyword>
<dbReference type="Gene3D" id="1.10.150.130">
    <property type="match status" value="1"/>
</dbReference>